<evidence type="ECO:0000313" key="2">
    <source>
        <dbReference type="EMBL" id="BBC34489.1"/>
    </source>
</evidence>
<organism evidence="2 3">
    <name type="scientific">Streptomyces graminofaciens</name>
    <dbReference type="NCBI Taxonomy" id="68212"/>
    <lineage>
        <taxon>Bacteria</taxon>
        <taxon>Bacillati</taxon>
        <taxon>Actinomycetota</taxon>
        <taxon>Actinomycetes</taxon>
        <taxon>Kitasatosporales</taxon>
        <taxon>Streptomycetaceae</taxon>
        <taxon>Streptomyces</taxon>
    </lineage>
</organism>
<accession>A0ABM7FDR1</accession>
<dbReference type="EMBL" id="AP018448">
    <property type="protein sequence ID" value="BBC34489.1"/>
    <property type="molecule type" value="Genomic_DNA"/>
</dbReference>
<sequence length="98" mass="11215">MSERPEKRRGSAEHDEGPGRDDRGLHSRADDEARTRDLNLGKVALYQLSYVRIASDRLPPIGASISLPDPQQWFDRRCRAGDRNCTLRLPPGRGMFYY</sequence>
<reference evidence="2 3" key="1">
    <citation type="journal article" date="2010" name="ChemBioChem">
        <title>Cloning and characterization of the biosynthetic gene cluster of 16-membered macrolide antibiotic FD-891: involvement of a dual functional cytochrome P450 monooxygenase catalyzing epoxidation and hydroxylation.</title>
        <authorList>
            <person name="Kudo F."/>
            <person name="Motegi A."/>
            <person name="Mizoue K."/>
            <person name="Eguchi T."/>
        </authorList>
    </citation>
    <scope>NUCLEOTIDE SEQUENCE [LARGE SCALE GENOMIC DNA]</scope>
    <source>
        <strain evidence="2 3">A-8890</strain>
    </source>
</reference>
<evidence type="ECO:0000256" key="1">
    <source>
        <dbReference type="SAM" id="MobiDB-lite"/>
    </source>
</evidence>
<evidence type="ECO:0000313" key="3">
    <source>
        <dbReference type="Proteomes" id="UP001321542"/>
    </source>
</evidence>
<reference evidence="2 3" key="2">
    <citation type="journal article" date="2023" name="ChemBioChem">
        <title>Acyltransferase Domain Exchange between Two Independent Type I Polyketide Synthases in the Same Producer Strain of Macrolide Antibiotics.</title>
        <authorList>
            <person name="Kudo F."/>
            <person name="Kishikawa K."/>
            <person name="Tsuboi K."/>
            <person name="Kido T."/>
            <person name="Usui T."/>
            <person name="Hashimoto J."/>
            <person name="Shin-Ya K."/>
            <person name="Miyanaga A."/>
            <person name="Eguchi T."/>
        </authorList>
    </citation>
    <scope>NUCLEOTIDE SEQUENCE [LARGE SCALE GENOMIC DNA]</scope>
    <source>
        <strain evidence="2 3">A-8890</strain>
    </source>
</reference>
<dbReference type="Proteomes" id="UP001321542">
    <property type="component" value="Chromosome"/>
</dbReference>
<protein>
    <submittedName>
        <fullName evidence="2">Uncharacterized protein</fullName>
    </submittedName>
</protein>
<gene>
    <name evidence="2" type="ORF">SGFS_057830</name>
</gene>
<proteinExistence type="predicted"/>
<keyword evidence="3" id="KW-1185">Reference proteome</keyword>
<feature type="region of interest" description="Disordered" evidence="1">
    <location>
        <begin position="1"/>
        <end position="33"/>
    </location>
</feature>
<name>A0ABM7FDR1_9ACTN</name>